<protein>
    <submittedName>
        <fullName evidence="1">Uncharacterized protein</fullName>
    </submittedName>
</protein>
<name>A0A8X7C1S7_9ARAC</name>
<dbReference type="OrthoDB" id="6431949at2759"/>
<reference evidence="1" key="1">
    <citation type="submission" date="2020-08" db="EMBL/GenBank/DDBJ databases">
        <title>Multicomponent nature underlies the extraordinary mechanical properties of spider dragline silk.</title>
        <authorList>
            <person name="Kono N."/>
            <person name="Nakamura H."/>
            <person name="Mori M."/>
            <person name="Yoshida Y."/>
            <person name="Ohtoshi R."/>
            <person name="Malay A.D."/>
            <person name="Moran D.A.P."/>
            <person name="Tomita M."/>
            <person name="Numata K."/>
            <person name="Arakawa K."/>
        </authorList>
    </citation>
    <scope>NUCLEOTIDE SEQUENCE</scope>
</reference>
<dbReference type="Proteomes" id="UP000886998">
    <property type="component" value="Unassembled WGS sequence"/>
</dbReference>
<gene>
    <name evidence="1" type="ORF">TNIN_140281</name>
</gene>
<comment type="caution">
    <text evidence="1">The sequence shown here is derived from an EMBL/GenBank/DDBJ whole genome shotgun (WGS) entry which is preliminary data.</text>
</comment>
<organism evidence="1 2">
    <name type="scientific">Trichonephila inaurata madagascariensis</name>
    <dbReference type="NCBI Taxonomy" id="2747483"/>
    <lineage>
        <taxon>Eukaryota</taxon>
        <taxon>Metazoa</taxon>
        <taxon>Ecdysozoa</taxon>
        <taxon>Arthropoda</taxon>
        <taxon>Chelicerata</taxon>
        <taxon>Arachnida</taxon>
        <taxon>Araneae</taxon>
        <taxon>Araneomorphae</taxon>
        <taxon>Entelegynae</taxon>
        <taxon>Araneoidea</taxon>
        <taxon>Nephilidae</taxon>
        <taxon>Trichonephila</taxon>
        <taxon>Trichonephila inaurata</taxon>
    </lineage>
</organism>
<accession>A0A8X7C1S7</accession>
<proteinExistence type="predicted"/>
<dbReference type="EMBL" id="BMAV01009403">
    <property type="protein sequence ID" value="GFY53626.1"/>
    <property type="molecule type" value="Genomic_DNA"/>
</dbReference>
<evidence type="ECO:0000313" key="2">
    <source>
        <dbReference type="Proteomes" id="UP000886998"/>
    </source>
</evidence>
<evidence type="ECO:0000313" key="1">
    <source>
        <dbReference type="EMBL" id="GFY53626.1"/>
    </source>
</evidence>
<keyword evidence="2" id="KW-1185">Reference proteome</keyword>
<sequence length="126" mass="14433">MDPFKHNCLFTTIVYSSASSVHIITETLEHGLDDHVKKFWNLGTIGIKTTQDKGMTTSSSEIESDFPNSFCKIEDYCVVKLPWKPEGILSSNNDGTALKRFQMLCQTLHSFSLKRYLYRTDAKLYQ</sequence>
<dbReference type="AlphaFoldDB" id="A0A8X7C1S7"/>